<dbReference type="PANTHER" id="PTHR43626">
    <property type="entry name" value="ACYL-COA N-ACYLTRANSFERASE"/>
    <property type="match status" value="1"/>
</dbReference>
<dbReference type="OrthoDB" id="9775804at2"/>
<dbReference type="InterPro" id="IPR000182">
    <property type="entry name" value="GNAT_dom"/>
</dbReference>
<dbReference type="AlphaFoldDB" id="A0A1T2KZW8"/>
<keyword evidence="2" id="KW-0012">Acyltransferase</keyword>
<gene>
    <name evidence="4" type="ORF">BOW53_15715</name>
</gene>
<accession>A0A1T2KZW8</accession>
<dbReference type="EMBL" id="MPRL01000095">
    <property type="protein sequence ID" value="OOZ38395.1"/>
    <property type="molecule type" value="Genomic_DNA"/>
</dbReference>
<dbReference type="Pfam" id="PF00583">
    <property type="entry name" value="Acetyltransf_1"/>
    <property type="match status" value="1"/>
</dbReference>
<evidence type="ECO:0000259" key="3">
    <source>
        <dbReference type="PROSITE" id="PS51186"/>
    </source>
</evidence>
<dbReference type="RefSeq" id="WP_078485033.1">
    <property type="nucleotide sequence ID" value="NZ_MPRL01000095.1"/>
</dbReference>
<dbReference type="InterPro" id="IPR016181">
    <property type="entry name" value="Acyl_CoA_acyltransferase"/>
</dbReference>
<organism evidence="4 5">
    <name type="scientific">Solemya pervernicosa gill symbiont</name>
    <dbReference type="NCBI Taxonomy" id="642797"/>
    <lineage>
        <taxon>Bacteria</taxon>
        <taxon>Pseudomonadati</taxon>
        <taxon>Pseudomonadota</taxon>
        <taxon>Gammaproteobacteria</taxon>
        <taxon>sulfur-oxidizing symbionts</taxon>
    </lineage>
</organism>
<dbReference type="PANTHER" id="PTHR43626:SF4">
    <property type="entry name" value="GCN5-RELATED N-ACETYLTRANSFERASE 2, CHLOROPLASTIC"/>
    <property type="match status" value="1"/>
</dbReference>
<sequence length="137" mass="15392">MIEYKNEVPDIKDYWPLYLSTGWNEVFKMDANSVERAIGNSSFAVSAYWQGELIGFARAVSDRVMYATIYDVMVLPEQRGRGIGSELVANITRQCKAAGVYSVHLFAADGTEPFYQRSGFQARPPSMPGMRYEAEEG</sequence>
<name>A0A1T2KZW8_9GAMM</name>
<dbReference type="CDD" id="cd04301">
    <property type="entry name" value="NAT_SF"/>
    <property type="match status" value="1"/>
</dbReference>
<feature type="domain" description="N-acetyltransferase" evidence="3">
    <location>
        <begin position="1"/>
        <end position="135"/>
    </location>
</feature>
<evidence type="ECO:0000313" key="5">
    <source>
        <dbReference type="Proteomes" id="UP000191110"/>
    </source>
</evidence>
<proteinExistence type="predicted"/>
<dbReference type="InterPro" id="IPR045039">
    <property type="entry name" value="NSI-like"/>
</dbReference>
<evidence type="ECO:0000256" key="2">
    <source>
        <dbReference type="ARBA" id="ARBA00023315"/>
    </source>
</evidence>
<comment type="caution">
    <text evidence="4">The sequence shown here is derived from an EMBL/GenBank/DDBJ whole genome shotgun (WGS) entry which is preliminary data.</text>
</comment>
<dbReference type="SUPFAM" id="SSF55729">
    <property type="entry name" value="Acyl-CoA N-acyltransferases (Nat)"/>
    <property type="match status" value="1"/>
</dbReference>
<keyword evidence="1" id="KW-0808">Transferase</keyword>
<evidence type="ECO:0000256" key="1">
    <source>
        <dbReference type="ARBA" id="ARBA00022679"/>
    </source>
</evidence>
<dbReference type="PROSITE" id="PS51186">
    <property type="entry name" value="GNAT"/>
    <property type="match status" value="1"/>
</dbReference>
<reference evidence="4 5" key="1">
    <citation type="submission" date="2016-11" db="EMBL/GenBank/DDBJ databases">
        <title>Mixed transmission modes and dynamic genome evolution in an obligate animal-bacterial symbiosis.</title>
        <authorList>
            <person name="Russell S.L."/>
            <person name="Corbett-Detig R.B."/>
            <person name="Cavanaugh C.M."/>
        </authorList>
    </citation>
    <scope>NUCLEOTIDE SEQUENCE [LARGE SCALE GENOMIC DNA]</scope>
    <source>
        <strain evidence="4">Sveles-Q1</strain>
    </source>
</reference>
<keyword evidence="5" id="KW-1185">Reference proteome</keyword>
<protein>
    <recommendedName>
        <fullName evidence="3">N-acetyltransferase domain-containing protein</fullName>
    </recommendedName>
</protein>
<evidence type="ECO:0000313" key="4">
    <source>
        <dbReference type="EMBL" id="OOZ38395.1"/>
    </source>
</evidence>
<dbReference type="Proteomes" id="UP000191110">
    <property type="component" value="Unassembled WGS sequence"/>
</dbReference>
<dbReference type="Gene3D" id="3.40.630.30">
    <property type="match status" value="1"/>
</dbReference>
<dbReference type="GO" id="GO:0005737">
    <property type="term" value="C:cytoplasm"/>
    <property type="evidence" value="ECO:0007669"/>
    <property type="project" value="TreeGrafter"/>
</dbReference>
<dbReference type="GO" id="GO:0008080">
    <property type="term" value="F:N-acetyltransferase activity"/>
    <property type="evidence" value="ECO:0007669"/>
    <property type="project" value="InterPro"/>
</dbReference>